<name>A0A068WWH4_ECHGR</name>
<reference evidence="2 3" key="1">
    <citation type="journal article" date="2013" name="Nature">
        <title>The genomes of four tapeworm species reveal adaptations to parasitism.</title>
        <authorList>
            <person name="Tsai I.J."/>
            <person name="Zarowiecki M."/>
            <person name="Holroyd N."/>
            <person name="Garciarrubio A."/>
            <person name="Sanchez-Flores A."/>
            <person name="Brooks K.L."/>
            <person name="Tracey A."/>
            <person name="Bobes R.J."/>
            <person name="Fragoso G."/>
            <person name="Sciutto E."/>
            <person name="Aslett M."/>
            <person name="Beasley H."/>
            <person name="Bennett H.M."/>
            <person name="Cai J."/>
            <person name="Camicia F."/>
            <person name="Clark R."/>
            <person name="Cucher M."/>
            <person name="De Silva N."/>
            <person name="Day T.A."/>
            <person name="Deplazes P."/>
            <person name="Estrada K."/>
            <person name="Fernandez C."/>
            <person name="Holland P.W."/>
            <person name="Hou J."/>
            <person name="Hu S."/>
            <person name="Huckvale T."/>
            <person name="Hung S.S."/>
            <person name="Kamenetzky L."/>
            <person name="Keane J.A."/>
            <person name="Kiss F."/>
            <person name="Koziol U."/>
            <person name="Lambert O."/>
            <person name="Liu K."/>
            <person name="Luo X."/>
            <person name="Luo Y."/>
            <person name="Macchiaroli N."/>
            <person name="Nichol S."/>
            <person name="Paps J."/>
            <person name="Parkinson J."/>
            <person name="Pouchkina-Stantcheva N."/>
            <person name="Riddiford N."/>
            <person name="Rosenzvit M."/>
            <person name="Salinas G."/>
            <person name="Wasmuth J.D."/>
            <person name="Zamanian M."/>
            <person name="Zheng Y."/>
            <person name="Cai X."/>
            <person name="Soberon X."/>
            <person name="Olson P.D."/>
            <person name="Laclette J.P."/>
            <person name="Brehm K."/>
            <person name="Berriman M."/>
            <person name="Garciarrubio A."/>
            <person name="Bobes R.J."/>
            <person name="Fragoso G."/>
            <person name="Sanchez-Flores A."/>
            <person name="Estrada K."/>
            <person name="Cevallos M.A."/>
            <person name="Morett E."/>
            <person name="Gonzalez V."/>
            <person name="Portillo T."/>
            <person name="Ochoa-Leyva A."/>
            <person name="Jose M.V."/>
            <person name="Sciutto E."/>
            <person name="Landa A."/>
            <person name="Jimenez L."/>
            <person name="Valdes V."/>
            <person name="Carrero J.C."/>
            <person name="Larralde C."/>
            <person name="Morales-Montor J."/>
            <person name="Limon-Lason J."/>
            <person name="Soberon X."/>
            <person name="Laclette J.P."/>
        </authorList>
    </citation>
    <scope>NUCLEOTIDE SEQUENCE [LARGE SCALE GENOMIC DNA]</scope>
</reference>
<sequence length="97" mass="11298">MEAVGDDDADADEEPSQHLPLPILSILKSGVESSNESDLRWYQSAAQFTTGGEQWSVHFTWRTQKAIDRDYKAWRLRLRRLWTIYRSTTTLPNLPFQ</sequence>
<protein>
    <submittedName>
        <fullName evidence="4">MATH domain-containing protein</fullName>
    </submittedName>
</protein>
<feature type="compositionally biased region" description="Acidic residues" evidence="1">
    <location>
        <begin position="1"/>
        <end position="14"/>
    </location>
</feature>
<organism evidence="2">
    <name type="scientific">Echinococcus granulosus</name>
    <name type="common">Hydatid tapeworm</name>
    <dbReference type="NCBI Taxonomy" id="6210"/>
    <lineage>
        <taxon>Eukaryota</taxon>
        <taxon>Metazoa</taxon>
        <taxon>Spiralia</taxon>
        <taxon>Lophotrochozoa</taxon>
        <taxon>Platyhelminthes</taxon>
        <taxon>Cestoda</taxon>
        <taxon>Eucestoda</taxon>
        <taxon>Cyclophyllidea</taxon>
        <taxon>Taeniidae</taxon>
        <taxon>Echinococcus</taxon>
        <taxon>Echinococcus granulosus group</taxon>
    </lineage>
</organism>
<accession>A0A068WWH4</accession>
<evidence type="ECO:0000313" key="3">
    <source>
        <dbReference type="Proteomes" id="UP000492820"/>
    </source>
</evidence>
<reference evidence="2" key="2">
    <citation type="submission" date="2014-06" db="EMBL/GenBank/DDBJ databases">
        <authorList>
            <person name="Aslett M."/>
        </authorList>
    </citation>
    <scope>NUCLEOTIDE SEQUENCE</scope>
</reference>
<reference evidence="4" key="3">
    <citation type="submission" date="2020-10" db="UniProtKB">
        <authorList>
            <consortium name="WormBaseParasite"/>
        </authorList>
    </citation>
    <scope>IDENTIFICATION</scope>
</reference>
<dbReference type="WBParaSite" id="EgrG_000068200">
    <property type="protein sequence ID" value="EgrG_000068200"/>
    <property type="gene ID" value="EgrG_000068200"/>
</dbReference>
<dbReference type="EMBL" id="LK028585">
    <property type="protein sequence ID" value="CDS21996.1"/>
    <property type="molecule type" value="Genomic_DNA"/>
</dbReference>
<feature type="region of interest" description="Disordered" evidence="1">
    <location>
        <begin position="1"/>
        <end position="20"/>
    </location>
</feature>
<evidence type="ECO:0000313" key="2">
    <source>
        <dbReference type="EMBL" id="CDS21996.1"/>
    </source>
</evidence>
<dbReference type="AlphaFoldDB" id="A0A068WWH4"/>
<dbReference type="Proteomes" id="UP000492820">
    <property type="component" value="Unassembled WGS sequence"/>
</dbReference>
<proteinExistence type="predicted"/>
<evidence type="ECO:0000313" key="4">
    <source>
        <dbReference type="WBParaSite" id="EgrG_000068200"/>
    </source>
</evidence>
<evidence type="ECO:0000256" key="1">
    <source>
        <dbReference type="SAM" id="MobiDB-lite"/>
    </source>
</evidence>
<gene>
    <name evidence="2" type="ORF">EgrG_000068200</name>
</gene>